<dbReference type="EMBL" id="BAAAOS010000018">
    <property type="protein sequence ID" value="GAA1570169.1"/>
    <property type="molecule type" value="Genomic_DNA"/>
</dbReference>
<comment type="caution">
    <text evidence="1">The sequence shown here is derived from an EMBL/GenBank/DDBJ whole genome shotgun (WGS) entry which is preliminary data.</text>
</comment>
<evidence type="ECO:0000313" key="1">
    <source>
        <dbReference type="EMBL" id="GAA1570169.1"/>
    </source>
</evidence>
<name>A0ABP4NY13_9ACTN</name>
<keyword evidence="2" id="KW-1185">Reference proteome</keyword>
<protein>
    <submittedName>
        <fullName evidence="1">Uncharacterized protein</fullName>
    </submittedName>
</protein>
<evidence type="ECO:0000313" key="2">
    <source>
        <dbReference type="Proteomes" id="UP001500393"/>
    </source>
</evidence>
<gene>
    <name evidence="1" type="ORF">GCM10009789_24670</name>
</gene>
<reference evidence="2" key="1">
    <citation type="journal article" date="2019" name="Int. J. Syst. Evol. Microbiol.">
        <title>The Global Catalogue of Microorganisms (GCM) 10K type strain sequencing project: providing services to taxonomists for standard genome sequencing and annotation.</title>
        <authorList>
            <consortium name="The Broad Institute Genomics Platform"/>
            <consortium name="The Broad Institute Genome Sequencing Center for Infectious Disease"/>
            <person name="Wu L."/>
            <person name="Ma J."/>
        </authorList>
    </citation>
    <scope>NUCLEOTIDE SEQUENCE [LARGE SCALE GENOMIC DNA]</scope>
    <source>
        <strain evidence="2">JCM 14969</strain>
    </source>
</reference>
<accession>A0ABP4NY13</accession>
<proteinExistence type="predicted"/>
<organism evidence="1 2">
    <name type="scientific">Kribbella sancticallisti</name>
    <dbReference type="NCBI Taxonomy" id="460087"/>
    <lineage>
        <taxon>Bacteria</taxon>
        <taxon>Bacillati</taxon>
        <taxon>Actinomycetota</taxon>
        <taxon>Actinomycetes</taxon>
        <taxon>Propionibacteriales</taxon>
        <taxon>Kribbellaceae</taxon>
        <taxon>Kribbella</taxon>
    </lineage>
</organism>
<dbReference type="Proteomes" id="UP001500393">
    <property type="component" value="Unassembled WGS sequence"/>
</dbReference>
<sequence>MVIEQYADSAAAFAHNAHCEHLLAEMNQLAEMTTLQIHGDITPDLQTFADSLPIAKTFPALT</sequence>